<feature type="transmembrane region" description="Helical" evidence="1">
    <location>
        <begin position="33"/>
        <end position="51"/>
    </location>
</feature>
<keyword evidence="1" id="KW-0472">Membrane</keyword>
<accession>A0ABT7VMA8</accession>
<reference evidence="3" key="1">
    <citation type="submission" date="2023-06" db="EMBL/GenBank/DDBJ databases">
        <title>Identification and characterization of horizontal gene transfer across gut microbiota members of farm animals based on homology search.</title>
        <authorList>
            <person name="Zeman M."/>
            <person name="Kubasova T."/>
            <person name="Jahodarova E."/>
            <person name="Nykrynova M."/>
            <person name="Rychlik I."/>
        </authorList>
    </citation>
    <scope>NUCLEOTIDE SEQUENCE [LARGE SCALE GENOMIC DNA]</scope>
    <source>
        <strain evidence="3">105_WCHN</strain>
    </source>
</reference>
<name>A0ABT7VMA8_9LACO</name>
<feature type="transmembrane region" description="Helical" evidence="1">
    <location>
        <begin position="101"/>
        <end position="120"/>
    </location>
</feature>
<feature type="transmembrane region" description="Helical" evidence="1">
    <location>
        <begin position="7"/>
        <end position="27"/>
    </location>
</feature>
<comment type="caution">
    <text evidence="2">The sequence shown here is derived from an EMBL/GenBank/DDBJ whole genome shotgun (WGS) entry which is preliminary data.</text>
</comment>
<organism evidence="2 3">
    <name type="scientific">Limosilactobacillus panis</name>
    <dbReference type="NCBI Taxonomy" id="47493"/>
    <lineage>
        <taxon>Bacteria</taxon>
        <taxon>Bacillati</taxon>
        <taxon>Bacillota</taxon>
        <taxon>Bacilli</taxon>
        <taxon>Lactobacillales</taxon>
        <taxon>Lactobacillaceae</taxon>
        <taxon>Limosilactobacillus</taxon>
    </lineage>
</organism>
<keyword evidence="1" id="KW-1133">Transmembrane helix</keyword>
<evidence type="ECO:0000313" key="2">
    <source>
        <dbReference type="EMBL" id="MDM8333874.1"/>
    </source>
</evidence>
<gene>
    <name evidence="2" type="ORF">QUW46_04725</name>
</gene>
<sequence length="127" mass="14535">MKLLIGIYNSFLWSLLIATLLFNDTWLQMRVNIGYLFFACWLLLVIIWSLVMRHRTVNRWLTVINMVIVTVVALAVEGVTNLLVIPAAFIREGLHAENVSFTSINLVLVIIIIAGFLLSLKPLVRRR</sequence>
<feature type="transmembrane region" description="Helical" evidence="1">
    <location>
        <begin position="63"/>
        <end position="89"/>
    </location>
</feature>
<evidence type="ECO:0000313" key="3">
    <source>
        <dbReference type="Proteomes" id="UP001529423"/>
    </source>
</evidence>
<proteinExistence type="predicted"/>
<reference evidence="2 3" key="2">
    <citation type="submission" date="2023-06" db="EMBL/GenBank/DDBJ databases">
        <title>Identification and characterization of horizontal gene transfer across gut microbiota members of farm animals based on homology search.</title>
        <authorList>
            <person name="Schwarzerova J."/>
            <person name="Nykrynova M."/>
            <person name="Jureckova K."/>
            <person name="Cejkova D."/>
            <person name="Rychlik I."/>
        </authorList>
    </citation>
    <scope>NUCLEOTIDE SEQUENCE [LARGE SCALE GENOMIC DNA]</scope>
    <source>
        <strain evidence="2 3">105_WCHN</strain>
    </source>
</reference>
<dbReference type="Proteomes" id="UP001529423">
    <property type="component" value="Unassembled WGS sequence"/>
</dbReference>
<evidence type="ECO:0008006" key="4">
    <source>
        <dbReference type="Google" id="ProtNLM"/>
    </source>
</evidence>
<keyword evidence="1" id="KW-0812">Transmembrane</keyword>
<dbReference type="EMBL" id="JAUDEO010000021">
    <property type="protein sequence ID" value="MDM8333874.1"/>
    <property type="molecule type" value="Genomic_DNA"/>
</dbReference>
<protein>
    <recommendedName>
        <fullName evidence="4">Integral membrane protein</fullName>
    </recommendedName>
</protein>
<evidence type="ECO:0000256" key="1">
    <source>
        <dbReference type="SAM" id="Phobius"/>
    </source>
</evidence>
<dbReference type="RefSeq" id="WP_289560000.1">
    <property type="nucleotide sequence ID" value="NZ_JAUDEO010000021.1"/>
</dbReference>
<keyword evidence="3" id="KW-1185">Reference proteome</keyword>
<reference evidence="2 3" key="3">
    <citation type="submission" date="2023-06" db="EMBL/GenBank/DDBJ databases">
        <authorList>
            <person name="Zeman M."/>
            <person name="Kubasova T."/>
            <person name="Jahodarova E."/>
            <person name="Nykrynova M."/>
            <person name="Rychlik I."/>
        </authorList>
    </citation>
    <scope>NUCLEOTIDE SEQUENCE [LARGE SCALE GENOMIC DNA]</scope>
    <source>
        <strain evidence="2 3">105_WCHN</strain>
    </source>
</reference>